<dbReference type="GO" id="GO:0071555">
    <property type="term" value="P:cell wall organization"/>
    <property type="evidence" value="ECO:0007669"/>
    <property type="project" value="UniProtKB-UniRule"/>
</dbReference>
<dbReference type="EMBL" id="JAPHQB010000006">
    <property type="protein sequence ID" value="MCX2801153.1"/>
    <property type="molecule type" value="Genomic_DNA"/>
</dbReference>
<dbReference type="SUPFAM" id="SSF47090">
    <property type="entry name" value="PGBD-like"/>
    <property type="match status" value="1"/>
</dbReference>
<dbReference type="UniPathway" id="UPA00219"/>
<gene>
    <name evidence="10" type="ORF">A3224_14055</name>
    <name evidence="11" type="ORF">OQJ68_05050</name>
</gene>
<dbReference type="InterPro" id="IPR036366">
    <property type="entry name" value="PGBDSf"/>
</dbReference>
<evidence type="ECO:0000256" key="7">
    <source>
        <dbReference type="PROSITE-ProRule" id="PRU01373"/>
    </source>
</evidence>
<dbReference type="Proteomes" id="UP001209730">
    <property type="component" value="Unassembled WGS sequence"/>
</dbReference>
<dbReference type="PANTHER" id="PTHR41533">
    <property type="entry name" value="L,D-TRANSPEPTIDASE HI_1667-RELATED"/>
    <property type="match status" value="1"/>
</dbReference>
<dbReference type="InterPro" id="IPR005490">
    <property type="entry name" value="LD_TPept_cat_dom"/>
</dbReference>
<evidence type="ECO:0000313" key="11">
    <source>
        <dbReference type="EMBL" id="MCX2801153.1"/>
    </source>
</evidence>
<evidence type="ECO:0000259" key="9">
    <source>
        <dbReference type="PROSITE" id="PS52029"/>
    </source>
</evidence>
<keyword evidence="3" id="KW-0808">Transferase</keyword>
<dbReference type="PROSITE" id="PS52029">
    <property type="entry name" value="LD_TPASE"/>
    <property type="match status" value="1"/>
</dbReference>
<accession>A0A143HPA7</accession>
<evidence type="ECO:0000313" key="12">
    <source>
        <dbReference type="Proteomes" id="UP000076077"/>
    </source>
</evidence>
<dbReference type="Pfam" id="PF03734">
    <property type="entry name" value="YkuD"/>
    <property type="match status" value="1"/>
</dbReference>
<reference evidence="10" key="2">
    <citation type="submission" date="2016-03" db="EMBL/GenBank/DDBJ databases">
        <authorList>
            <person name="Ploux O."/>
        </authorList>
    </citation>
    <scope>NUCLEOTIDE SEQUENCE [LARGE SCALE GENOMIC DNA]</scope>
    <source>
        <strain evidence="10">DAU221</strain>
    </source>
</reference>
<dbReference type="Proteomes" id="UP000076077">
    <property type="component" value="Chromosome"/>
</dbReference>
<dbReference type="SUPFAM" id="SSF141523">
    <property type="entry name" value="L,D-transpeptidase catalytic domain-like"/>
    <property type="match status" value="1"/>
</dbReference>
<feature type="chain" id="PRO_5007509697" evidence="8">
    <location>
        <begin position="30"/>
        <end position="390"/>
    </location>
</feature>
<dbReference type="CDD" id="cd16913">
    <property type="entry name" value="YkuD_like"/>
    <property type="match status" value="1"/>
</dbReference>
<evidence type="ECO:0000313" key="10">
    <source>
        <dbReference type="EMBL" id="AMX03549.1"/>
    </source>
</evidence>
<dbReference type="STRING" id="252514.A3224_14055"/>
<reference evidence="11" key="3">
    <citation type="submission" date="2022-11" db="EMBL/GenBank/DDBJ databases">
        <title>Chitin-degrading and fungicidal potential of chitinolytic bacterial strains from marine environment of the Pacific Ocean regions.</title>
        <authorList>
            <person name="Pentekhina I."/>
            <person name="Nedashkovskaya O."/>
            <person name="Seitkalieva A."/>
            <person name="Podvolotskaya A."/>
            <person name="Tekutyeva L."/>
            <person name="Balabanova L."/>
        </authorList>
    </citation>
    <scope>NUCLEOTIDE SEQUENCE</scope>
    <source>
        <strain evidence="11">KMM 6838</strain>
    </source>
</reference>
<sequence length="390" mass="43565">MTQRQARFRPGHWLATLLILAATATPLLAHTPAQGAPALVPADVSAALRRTADRYRQLQQQWRPLSGEMPLAPGDRGERVTQLRHLLELYGDYKGTPGPLPEWVADRQRFDSALQRAVENYQMRHGLAVTGVAGPATLAALAVPPKERARRLELNASRWDKLSLPADGRYVLVNVPDYRLQLIDKGRVALSMKIVVGKTSSRTPELKSRITNVVFNPTWTVPRNILLTELLPKARNNPEAMHKRGYRVINYRGGDIAPISDASIARAAEGGATLRQLSGPDNALGKVKFVIPNNQAIFLHDTLAHSQFAMQERAFSHGCVRLEKPEELAYALLNSQGWDRTRIAQTATGNETLNVRVDKPPRLFITYLTAWVDNEGRPQFRRDIYHLDTP</sequence>
<dbReference type="GeneID" id="76609158"/>
<feature type="domain" description="L,D-TPase catalytic" evidence="9">
    <location>
        <begin position="169"/>
        <end position="346"/>
    </location>
</feature>
<reference evidence="12" key="1">
    <citation type="submission" date="2016-03" db="EMBL/GenBank/DDBJ databases">
        <authorList>
            <person name="Lee Y.-S."/>
            <person name="Choi Y.-L."/>
        </authorList>
    </citation>
    <scope>NUCLEOTIDE SEQUENCE [LARGE SCALE GENOMIC DNA]</scope>
    <source>
        <strain evidence="12">DAU221</strain>
    </source>
</reference>
<keyword evidence="5 7" id="KW-0573">Peptidoglycan synthesis</keyword>
<dbReference type="Gene3D" id="2.40.440.10">
    <property type="entry name" value="L,D-transpeptidase catalytic domain-like"/>
    <property type="match status" value="1"/>
</dbReference>
<dbReference type="Gene3D" id="1.10.101.10">
    <property type="entry name" value="PGBD-like superfamily/PGBD"/>
    <property type="match status" value="1"/>
</dbReference>
<keyword evidence="4 7" id="KW-0133">Cell shape</keyword>
<dbReference type="InterPro" id="IPR052905">
    <property type="entry name" value="LD-transpeptidase_YkuD-like"/>
</dbReference>
<dbReference type="InterPro" id="IPR038063">
    <property type="entry name" value="Transpep_catalytic_dom"/>
</dbReference>
<organism evidence="10 12">
    <name type="scientific">Microbulbifer thermotolerans</name>
    <dbReference type="NCBI Taxonomy" id="252514"/>
    <lineage>
        <taxon>Bacteria</taxon>
        <taxon>Pseudomonadati</taxon>
        <taxon>Pseudomonadota</taxon>
        <taxon>Gammaproteobacteria</taxon>
        <taxon>Cellvibrionales</taxon>
        <taxon>Microbulbiferaceae</taxon>
        <taxon>Microbulbifer</taxon>
    </lineage>
</organism>
<dbReference type="OrthoDB" id="9778545at2"/>
<keyword evidence="8" id="KW-0732">Signal</keyword>
<dbReference type="GO" id="GO:0016740">
    <property type="term" value="F:transferase activity"/>
    <property type="evidence" value="ECO:0007669"/>
    <property type="project" value="UniProtKB-KW"/>
</dbReference>
<evidence type="ECO:0000256" key="2">
    <source>
        <dbReference type="ARBA" id="ARBA00005992"/>
    </source>
</evidence>
<feature type="signal peptide" evidence="8">
    <location>
        <begin position="1"/>
        <end position="29"/>
    </location>
</feature>
<evidence type="ECO:0000256" key="3">
    <source>
        <dbReference type="ARBA" id="ARBA00022679"/>
    </source>
</evidence>
<name>A0A143HPA7_MICTH</name>
<dbReference type="InterPro" id="IPR002477">
    <property type="entry name" value="Peptidoglycan-bd-like"/>
</dbReference>
<dbReference type="PANTHER" id="PTHR41533:SF2">
    <property type="entry name" value="BLR7131 PROTEIN"/>
    <property type="match status" value="1"/>
</dbReference>
<dbReference type="KEGG" id="mthd:A3224_14055"/>
<dbReference type="GO" id="GO:0008360">
    <property type="term" value="P:regulation of cell shape"/>
    <property type="evidence" value="ECO:0007669"/>
    <property type="project" value="UniProtKB-UniRule"/>
</dbReference>
<feature type="active site" description="Proton donor/acceptor" evidence="7">
    <location>
        <position position="300"/>
    </location>
</feature>
<comment type="similarity">
    <text evidence="2">Belongs to the YkuD family.</text>
</comment>
<dbReference type="Pfam" id="PF01471">
    <property type="entry name" value="PG_binding_1"/>
    <property type="match status" value="1"/>
</dbReference>
<feature type="active site" description="Nucleophile" evidence="7">
    <location>
        <position position="319"/>
    </location>
</feature>
<evidence type="ECO:0000256" key="5">
    <source>
        <dbReference type="ARBA" id="ARBA00022984"/>
    </source>
</evidence>
<evidence type="ECO:0000256" key="6">
    <source>
        <dbReference type="ARBA" id="ARBA00023316"/>
    </source>
</evidence>
<keyword evidence="12" id="KW-1185">Reference proteome</keyword>
<dbReference type="GO" id="GO:0004180">
    <property type="term" value="F:carboxypeptidase activity"/>
    <property type="evidence" value="ECO:0007669"/>
    <property type="project" value="UniProtKB-ARBA"/>
</dbReference>
<comment type="pathway">
    <text evidence="1 7">Cell wall biogenesis; peptidoglycan biosynthesis.</text>
</comment>
<dbReference type="InterPro" id="IPR036365">
    <property type="entry name" value="PGBD-like_sf"/>
</dbReference>
<evidence type="ECO:0000256" key="1">
    <source>
        <dbReference type="ARBA" id="ARBA00004752"/>
    </source>
</evidence>
<keyword evidence="6 7" id="KW-0961">Cell wall biogenesis/degradation</keyword>
<protein>
    <submittedName>
        <fullName evidence="11">L,D-transpeptidase family protein</fullName>
    </submittedName>
    <submittedName>
        <fullName evidence="10">Peptidoglycan-binding protein</fullName>
    </submittedName>
</protein>
<proteinExistence type="inferred from homology"/>
<evidence type="ECO:0000256" key="8">
    <source>
        <dbReference type="SAM" id="SignalP"/>
    </source>
</evidence>
<evidence type="ECO:0000256" key="4">
    <source>
        <dbReference type="ARBA" id="ARBA00022960"/>
    </source>
</evidence>
<dbReference type="EMBL" id="CP014864">
    <property type="protein sequence ID" value="AMX03549.1"/>
    <property type="molecule type" value="Genomic_DNA"/>
</dbReference>
<dbReference type="AlphaFoldDB" id="A0A143HPA7"/>
<dbReference type="GO" id="GO:0009252">
    <property type="term" value="P:peptidoglycan biosynthetic process"/>
    <property type="evidence" value="ECO:0007669"/>
    <property type="project" value="UniProtKB-UniPathway"/>
</dbReference>
<dbReference type="RefSeq" id="WP_067155929.1">
    <property type="nucleotide sequence ID" value="NZ_CP014864.1"/>
</dbReference>